<evidence type="ECO:0000313" key="1">
    <source>
        <dbReference type="EMBL" id="KAG7415767.1"/>
    </source>
</evidence>
<name>A0A8J5PAC0_FUSOX</name>
<evidence type="ECO:0000313" key="2">
    <source>
        <dbReference type="Proteomes" id="UP000694050"/>
    </source>
</evidence>
<dbReference type="EMBL" id="JAELUQ010000004">
    <property type="protein sequence ID" value="KAG7415767.1"/>
    <property type="molecule type" value="Genomic_DNA"/>
</dbReference>
<reference evidence="1" key="1">
    <citation type="submission" date="2021-04" db="EMBL/GenBank/DDBJ databases">
        <title>First draft genome resource for Brassicaceae pathogens Fusarium oxysporum f. sp. raphani and Fusarium oxysporum f. sp. rapae.</title>
        <authorList>
            <person name="Asai S."/>
        </authorList>
    </citation>
    <scope>NUCLEOTIDE SEQUENCE</scope>
    <source>
        <strain evidence="1">Tf1208</strain>
    </source>
</reference>
<comment type="caution">
    <text evidence="1">The sequence shown here is derived from an EMBL/GenBank/DDBJ whole genome shotgun (WGS) entry which is preliminary data.</text>
</comment>
<dbReference type="Proteomes" id="UP000694050">
    <property type="component" value="Unassembled WGS sequence"/>
</dbReference>
<gene>
    <name evidence="1" type="ORF">Forpe1208_v006740</name>
</gene>
<protein>
    <submittedName>
        <fullName evidence="1">Uncharacterized protein</fullName>
    </submittedName>
</protein>
<organism evidence="1 2">
    <name type="scientific">Fusarium oxysporum f. sp. rapae</name>
    <dbReference type="NCBI Taxonomy" id="485398"/>
    <lineage>
        <taxon>Eukaryota</taxon>
        <taxon>Fungi</taxon>
        <taxon>Dikarya</taxon>
        <taxon>Ascomycota</taxon>
        <taxon>Pezizomycotina</taxon>
        <taxon>Sordariomycetes</taxon>
        <taxon>Hypocreomycetidae</taxon>
        <taxon>Hypocreales</taxon>
        <taxon>Nectriaceae</taxon>
        <taxon>Fusarium</taxon>
        <taxon>Fusarium oxysporum species complex</taxon>
    </lineage>
</organism>
<accession>A0A8J5PAC0</accession>
<dbReference type="AlphaFoldDB" id="A0A8J5PAC0"/>
<proteinExistence type="predicted"/>
<sequence>MDIIPHTLNNGGITADYCDECAINNTIDELTDNLHNPLLEESKGRYAVPLAYGGETFPFPGCGTAHKCVLQQDSESSLLNTNDAWTSMRVIRSLGITIAMLAPR</sequence>